<dbReference type="Proteomes" id="UP000631535">
    <property type="component" value="Unassembled WGS sequence"/>
</dbReference>
<dbReference type="EMBL" id="BMMP01000011">
    <property type="protein sequence ID" value="GGO51915.1"/>
    <property type="molecule type" value="Genomic_DNA"/>
</dbReference>
<comment type="caution">
    <text evidence="2">The sequence shown here is derived from an EMBL/GenBank/DDBJ whole genome shotgun (WGS) entry which is preliminary data.</text>
</comment>
<evidence type="ECO:0000313" key="3">
    <source>
        <dbReference type="Proteomes" id="UP000631535"/>
    </source>
</evidence>
<name>A0ABQ2MHD5_9ACTN</name>
<keyword evidence="3" id="KW-1185">Reference proteome</keyword>
<sequence>MVRPAVHNEVVAPPPRSPQSPAPAELPHGLEQALLGADPALGLLDAPEETCADLRALGYAVRPGQSGGTHLTLAGWDARARLLGTPRADTSAFAPATGHEALGDTEAASAAGVAVRAWGSLLEIRRVTAGGLELPAEWERRRPLHAVALALQASGSPPAAVGSGHRCLRSGYQVSEGPAPRSVRVDWRQQPGSDGPSPGEGLDTCQEVLDARGWASDRYLGARHRPYLVSRPRDERAPLLGGSA</sequence>
<evidence type="ECO:0000313" key="2">
    <source>
        <dbReference type="EMBL" id="GGO51915.1"/>
    </source>
</evidence>
<accession>A0ABQ2MHD5</accession>
<gene>
    <name evidence="2" type="ORF">GCM10012287_35040</name>
</gene>
<protein>
    <submittedName>
        <fullName evidence="2">Uncharacterized protein</fullName>
    </submittedName>
</protein>
<feature type="region of interest" description="Disordered" evidence="1">
    <location>
        <begin position="1"/>
        <end position="26"/>
    </location>
</feature>
<feature type="compositionally biased region" description="Pro residues" evidence="1">
    <location>
        <begin position="12"/>
        <end position="21"/>
    </location>
</feature>
<evidence type="ECO:0000256" key="1">
    <source>
        <dbReference type="SAM" id="MobiDB-lite"/>
    </source>
</evidence>
<reference evidence="3" key="1">
    <citation type="journal article" date="2019" name="Int. J. Syst. Evol. Microbiol.">
        <title>The Global Catalogue of Microorganisms (GCM) 10K type strain sequencing project: providing services to taxonomists for standard genome sequencing and annotation.</title>
        <authorList>
            <consortium name="The Broad Institute Genomics Platform"/>
            <consortium name="The Broad Institute Genome Sequencing Center for Infectious Disease"/>
            <person name="Wu L."/>
            <person name="Ma J."/>
        </authorList>
    </citation>
    <scope>NUCLEOTIDE SEQUENCE [LARGE SCALE GENOMIC DNA]</scope>
    <source>
        <strain evidence="3">CGMCC 4.7178</strain>
    </source>
</reference>
<feature type="region of interest" description="Disordered" evidence="1">
    <location>
        <begin position="174"/>
        <end position="204"/>
    </location>
</feature>
<organism evidence="2 3">
    <name type="scientific">Streptomyces daqingensis</name>
    <dbReference type="NCBI Taxonomy" id="1472640"/>
    <lineage>
        <taxon>Bacteria</taxon>
        <taxon>Bacillati</taxon>
        <taxon>Actinomycetota</taxon>
        <taxon>Actinomycetes</taxon>
        <taxon>Kitasatosporales</taxon>
        <taxon>Streptomycetaceae</taxon>
        <taxon>Streptomyces</taxon>
    </lineage>
</organism>
<proteinExistence type="predicted"/>